<reference evidence="1 2" key="1">
    <citation type="journal article" date="2012" name="Genome Res.">
        <title>Genomic basis of endosymbiont-conferred protection against an insect parasitoid.</title>
        <authorList>
            <person name="Hansen A.K."/>
            <person name="Vorburger C."/>
            <person name="Moran N.A."/>
        </authorList>
    </citation>
    <scope>NUCLEOTIDE SEQUENCE [LARGE SCALE GENOMIC DNA]</scope>
    <source>
        <strain evidence="2">R5.15</strain>
    </source>
</reference>
<accession>G2GZ80</accession>
<gene>
    <name evidence="1" type="ORF">Rin_00010950</name>
</gene>
<proteinExistence type="predicted"/>
<name>G2GZ80_9ENTR</name>
<dbReference type="EMBL" id="AGCA01000278">
    <property type="protein sequence ID" value="EGY28946.1"/>
    <property type="molecule type" value="Genomic_DNA"/>
</dbReference>
<sequence>MHYRFYGPEVGGASIFLALNRGQADITIERSNPDVTWIINANHHYLPDMYLRPTHTGCILSDRQPDKQGEKNTITINISQRDNTTLTFQLPLGVLTTDLTKDTQLIIREFNAKSFMSNLTPYITHYLDPEGKTKRMSPIMKKATLLKRYLQFMTTDKTVYPRYIPIQEFSLAGDEDSHDVYYSVHNEEFIYTKNQPGTLFEDTHRSNIQVIFLNEKYAWFKGDLLMHQFLDDTKPLYLYRNLIWVSDIETNTLKHIYFPFCHIPDVLDFYPQAEQEKIKYSSQSTIHLLTQPKDIIRYIDFEQTYCYKQQDNKKYLSIRYKIDTR</sequence>
<comment type="caution">
    <text evidence="1">The sequence shown here is derived from an EMBL/GenBank/DDBJ whole genome shotgun (WGS) entry which is preliminary data.</text>
</comment>
<dbReference type="RefSeq" id="WP_006706769.1">
    <property type="nucleotide sequence ID" value="NZ_AGCA01000278.1"/>
</dbReference>
<feature type="non-terminal residue" evidence="1">
    <location>
        <position position="325"/>
    </location>
</feature>
<evidence type="ECO:0000313" key="2">
    <source>
        <dbReference type="Proteomes" id="UP000004116"/>
    </source>
</evidence>
<keyword evidence="2" id="KW-1185">Reference proteome</keyword>
<organism evidence="1 2">
    <name type="scientific">Candidatus Regiella insecticola 5.15</name>
    <dbReference type="NCBI Taxonomy" id="1005043"/>
    <lineage>
        <taxon>Bacteria</taxon>
        <taxon>Pseudomonadati</taxon>
        <taxon>Pseudomonadota</taxon>
        <taxon>Gammaproteobacteria</taxon>
        <taxon>Enterobacterales</taxon>
        <taxon>Enterobacteriaceae</taxon>
        <taxon>aphid secondary symbionts</taxon>
        <taxon>Candidatus Regiella</taxon>
    </lineage>
</organism>
<dbReference type="AlphaFoldDB" id="G2GZ80"/>
<evidence type="ECO:0000313" key="1">
    <source>
        <dbReference type="EMBL" id="EGY28946.1"/>
    </source>
</evidence>
<dbReference type="Proteomes" id="UP000004116">
    <property type="component" value="Unassembled WGS sequence"/>
</dbReference>
<protein>
    <submittedName>
        <fullName evidence="1">Uncharacterized protein</fullName>
    </submittedName>
</protein>